<feature type="domain" description="MacB-like periplasmic core" evidence="8">
    <location>
        <begin position="20"/>
        <end position="240"/>
    </location>
</feature>
<evidence type="ECO:0000256" key="2">
    <source>
        <dbReference type="ARBA" id="ARBA00022475"/>
    </source>
</evidence>
<evidence type="ECO:0000256" key="1">
    <source>
        <dbReference type="ARBA" id="ARBA00004651"/>
    </source>
</evidence>
<evidence type="ECO:0000313" key="10">
    <source>
        <dbReference type="Proteomes" id="UP000537204"/>
    </source>
</evidence>
<keyword evidence="4 6" id="KW-1133">Transmembrane helix</keyword>
<dbReference type="PANTHER" id="PTHR30572:SF18">
    <property type="entry name" value="ABC-TYPE MACROLIDE FAMILY EXPORT SYSTEM PERMEASE COMPONENT 2"/>
    <property type="match status" value="1"/>
</dbReference>
<evidence type="ECO:0000259" key="8">
    <source>
        <dbReference type="Pfam" id="PF12704"/>
    </source>
</evidence>
<keyword evidence="2" id="KW-1003">Cell membrane</keyword>
<dbReference type="InterPro" id="IPR050250">
    <property type="entry name" value="Macrolide_Exporter_MacB"/>
</dbReference>
<feature type="domain" description="ABC3 transporter permease C-terminal" evidence="7">
    <location>
        <begin position="290"/>
        <end position="405"/>
    </location>
</feature>
<evidence type="ECO:0000313" key="9">
    <source>
        <dbReference type="EMBL" id="MBB5638651.1"/>
    </source>
</evidence>
<evidence type="ECO:0000256" key="6">
    <source>
        <dbReference type="SAM" id="Phobius"/>
    </source>
</evidence>
<proteinExistence type="predicted"/>
<comment type="subcellular location">
    <subcellularLocation>
        <location evidence="1">Cell membrane</location>
        <topology evidence="1">Multi-pass membrane protein</topology>
    </subcellularLocation>
</comment>
<organism evidence="9 10">
    <name type="scientific">Pedobacter cryoconitis</name>
    <dbReference type="NCBI Taxonomy" id="188932"/>
    <lineage>
        <taxon>Bacteria</taxon>
        <taxon>Pseudomonadati</taxon>
        <taxon>Bacteroidota</taxon>
        <taxon>Sphingobacteriia</taxon>
        <taxon>Sphingobacteriales</taxon>
        <taxon>Sphingobacteriaceae</taxon>
        <taxon>Pedobacter</taxon>
    </lineage>
</organism>
<feature type="transmembrane region" description="Helical" evidence="6">
    <location>
        <begin position="21"/>
        <end position="41"/>
    </location>
</feature>
<feature type="transmembrane region" description="Helical" evidence="6">
    <location>
        <begin position="284"/>
        <end position="304"/>
    </location>
</feature>
<dbReference type="Proteomes" id="UP000537204">
    <property type="component" value="Unassembled WGS sequence"/>
</dbReference>
<evidence type="ECO:0000256" key="3">
    <source>
        <dbReference type="ARBA" id="ARBA00022692"/>
    </source>
</evidence>
<name>A0A7W8ZR37_9SPHI</name>
<evidence type="ECO:0000256" key="4">
    <source>
        <dbReference type="ARBA" id="ARBA00022989"/>
    </source>
</evidence>
<feature type="transmembrane region" description="Helical" evidence="6">
    <location>
        <begin position="331"/>
        <end position="361"/>
    </location>
</feature>
<gene>
    <name evidence="9" type="ORF">HDE68_004583</name>
</gene>
<dbReference type="GO" id="GO:0022857">
    <property type="term" value="F:transmembrane transporter activity"/>
    <property type="evidence" value="ECO:0007669"/>
    <property type="project" value="TreeGrafter"/>
</dbReference>
<sequence length="413" mass="46286">MLKNYFKIAIAVLKRRKFFTFISLFGISFTLTILMVTTAFLDKIFSPNYPDLKRNRSLYVTTVLLKNSKEGWMNRSPASFYLLDKYISTLKVPAKIAISSFSAATNTYVNNKKIIIEFKYTNADFWDILDYQFLEGKPFNKKQIDQAAHVAVISEDTKKAYFGDAATVIGKSIEADNVNYKVIGVVKNVPRTMTNIYGDMYLPYTVSKANYKEPGLMGDYNAILLAGSDADVPKMKQEFNQMIAKVPINNKEFDQFYCSADGYFEGIAREIAGRDDGSSGVVKLISILSLLAFLFLLLPTINLVNINMTRIMERSSEIGVRKAFGASSRTLVYQFIVENIILTFIGGAIGIILSVIVIYYLNTLNLVPNLNLSLNLAVLGYTLIACLFFGLLSGVYPAWRMSRLNVVTALKAN</sequence>
<evidence type="ECO:0000259" key="7">
    <source>
        <dbReference type="Pfam" id="PF02687"/>
    </source>
</evidence>
<dbReference type="Pfam" id="PF02687">
    <property type="entry name" value="FtsX"/>
    <property type="match status" value="1"/>
</dbReference>
<dbReference type="Pfam" id="PF12704">
    <property type="entry name" value="MacB_PCD"/>
    <property type="match status" value="1"/>
</dbReference>
<dbReference type="EMBL" id="JACHCE010000009">
    <property type="protein sequence ID" value="MBB5638651.1"/>
    <property type="molecule type" value="Genomic_DNA"/>
</dbReference>
<reference evidence="9 10" key="1">
    <citation type="submission" date="2020-08" db="EMBL/GenBank/DDBJ databases">
        <title>Genomic Encyclopedia of Type Strains, Phase IV (KMG-V): Genome sequencing to study the core and pangenomes of soil and plant-associated prokaryotes.</title>
        <authorList>
            <person name="Whitman W."/>
        </authorList>
    </citation>
    <scope>NUCLEOTIDE SEQUENCE [LARGE SCALE GENOMIC DNA]</scope>
    <source>
        <strain evidence="9 10">S3M1</strain>
    </source>
</reference>
<dbReference type="RefSeq" id="WP_183884459.1">
    <property type="nucleotide sequence ID" value="NZ_JACHCE010000009.1"/>
</dbReference>
<dbReference type="AlphaFoldDB" id="A0A7W8ZR37"/>
<dbReference type="PANTHER" id="PTHR30572">
    <property type="entry name" value="MEMBRANE COMPONENT OF TRANSPORTER-RELATED"/>
    <property type="match status" value="1"/>
</dbReference>
<comment type="caution">
    <text evidence="9">The sequence shown here is derived from an EMBL/GenBank/DDBJ whole genome shotgun (WGS) entry which is preliminary data.</text>
</comment>
<protein>
    <submittedName>
        <fullName evidence="9">Putative ABC transport system permease protein</fullName>
    </submittedName>
</protein>
<dbReference type="GO" id="GO:0005886">
    <property type="term" value="C:plasma membrane"/>
    <property type="evidence" value="ECO:0007669"/>
    <property type="project" value="UniProtKB-SubCell"/>
</dbReference>
<dbReference type="InterPro" id="IPR003838">
    <property type="entry name" value="ABC3_permease_C"/>
</dbReference>
<keyword evidence="5 6" id="KW-0472">Membrane</keyword>
<keyword evidence="3 6" id="KW-0812">Transmembrane</keyword>
<feature type="transmembrane region" description="Helical" evidence="6">
    <location>
        <begin position="373"/>
        <end position="396"/>
    </location>
</feature>
<accession>A0A7W8ZR37</accession>
<evidence type="ECO:0000256" key="5">
    <source>
        <dbReference type="ARBA" id="ARBA00023136"/>
    </source>
</evidence>
<dbReference type="InterPro" id="IPR025857">
    <property type="entry name" value="MacB_PCD"/>
</dbReference>